<dbReference type="PANTHER" id="PTHR11787:SF4">
    <property type="entry name" value="CHM, RAB ESCORT PROTEIN 1"/>
    <property type="match status" value="1"/>
</dbReference>
<protein>
    <recommendedName>
        <fullName evidence="3">RAE1/2 domain-containing protein</fullName>
    </recommendedName>
</protein>
<evidence type="ECO:0000256" key="1">
    <source>
        <dbReference type="ARBA" id="ARBA00005593"/>
    </source>
</evidence>
<dbReference type="Proteomes" id="UP001497525">
    <property type="component" value="Unassembled WGS sequence"/>
</dbReference>
<evidence type="ECO:0000313" key="4">
    <source>
        <dbReference type="EMBL" id="CAL5139458.1"/>
    </source>
</evidence>
<dbReference type="Gene3D" id="3.50.50.60">
    <property type="entry name" value="FAD/NAD(P)-binding domain"/>
    <property type="match status" value="2"/>
</dbReference>
<dbReference type="InterPro" id="IPR036188">
    <property type="entry name" value="FAD/NAD-bd_sf"/>
</dbReference>
<dbReference type="InterPro" id="IPR054420">
    <property type="entry name" value="RAE1_2_domI_C"/>
</dbReference>
<dbReference type="Pfam" id="PF00996">
    <property type="entry name" value="GDI"/>
    <property type="match status" value="2"/>
</dbReference>
<feature type="compositionally biased region" description="Polar residues" evidence="2">
    <location>
        <begin position="727"/>
        <end position="740"/>
    </location>
</feature>
<feature type="region of interest" description="Disordered" evidence="2">
    <location>
        <begin position="650"/>
        <end position="740"/>
    </location>
</feature>
<dbReference type="PANTHER" id="PTHR11787">
    <property type="entry name" value="RAB GDP-DISSOCIATION INHIBITOR"/>
    <property type="match status" value="1"/>
</dbReference>
<evidence type="ECO:0000259" key="3">
    <source>
        <dbReference type="Pfam" id="PF22603"/>
    </source>
</evidence>
<dbReference type="Gene3D" id="3.30.519.10">
    <property type="entry name" value="Guanine Nucleotide Dissociation Inhibitor, domain 2"/>
    <property type="match status" value="1"/>
</dbReference>
<comment type="caution">
    <text evidence="4">The sequence shown here is derived from an EMBL/GenBank/DDBJ whole genome shotgun (WGS) entry which is preliminary data.</text>
</comment>
<dbReference type="GO" id="GO:0016192">
    <property type="term" value="P:vesicle-mediated transport"/>
    <property type="evidence" value="ECO:0007669"/>
    <property type="project" value="TreeGrafter"/>
</dbReference>
<dbReference type="Gene3D" id="1.10.405.10">
    <property type="entry name" value="Guanine Nucleotide Dissociation Inhibitor, domain 1"/>
    <property type="match status" value="1"/>
</dbReference>
<dbReference type="SUPFAM" id="SSF51905">
    <property type="entry name" value="FAD/NAD(P)-binding domain"/>
    <property type="match status" value="1"/>
</dbReference>
<sequence length="740" mass="81646">MDFPEEVDCIIYGTGLAESMISASLSVLGRSVLHVDKNNYYGGKLASLRFPDLMEVLERNPQHQNPSDAACSPVQQSGILSLNLPLAASLTFGSSHWYLSPEEDGIPPSNPCPLFGAPSSSVVLTETANNCDTSQPDANTTVDPQLAEITDTPETVSSTSSPPPHPPVVFEWNRARLEERMRRVDLDFLPKIIYAESPTVTALLRSDVTRYLEFRFISRILAFTTPPASTKTAVSTTEAATPPRSTVSENAEKPNSVLHSEDSKACLIQIPVCRSEVFKTRLLTLCQKRSLGSFFEWCFHLPAAQDQSDQPNYTEYFESLDRPFRDFLMEQNRLDEFTQHLVMTNLALGGEDITTKEAVRRIRQLLLSMGRFGLYPLLWPLYGCGDLPQGYCRMSAVFGGIFCLGCPVESIRRPETQLGDINSQPGSRAQNGSVDFQRPQHQRNFVTRLADGHEVRSSCVVVSADLAPPQWVWPHVKRWSARGILITDRSLYPEGIKPTDVSMLALPLSRRGSSGLDPALLLEIPVEQTRRSDEKLFIVHLSAVTIQSLDAEELFRPIVDRLFIPHQPSADRGPSSEPTESFDRPHLLWAGYFCLPDFSSEEIIDSGTGRFTNSDGLFICPGPDSSFVLDSTSAAAESIFRSLAPHLNLSIPSHPPSGGPGPEGGSDGPHVSGLSTNTERPDLRRSTDSTVPYLSLEARWDGVFPPRPPRQEELVIPGENENDQEMIDQQPQSAAVTGDT</sequence>
<accession>A0AAV2TST3</accession>
<gene>
    <name evidence="4" type="ORF">CDAUBV1_LOCUS14497</name>
</gene>
<dbReference type="GO" id="GO:0005968">
    <property type="term" value="C:Rab-protein geranylgeranyltransferase complex"/>
    <property type="evidence" value="ECO:0007669"/>
    <property type="project" value="TreeGrafter"/>
</dbReference>
<proteinExistence type="inferred from homology"/>
<dbReference type="PRINTS" id="PR00891">
    <property type="entry name" value="RABGDIREP"/>
</dbReference>
<dbReference type="GO" id="GO:0005092">
    <property type="term" value="F:GDP-dissociation inhibitor activity"/>
    <property type="evidence" value="ECO:0007669"/>
    <property type="project" value="InterPro"/>
</dbReference>
<dbReference type="Pfam" id="PF22603">
    <property type="entry name" value="RAE1_2_domI_C"/>
    <property type="match status" value="1"/>
</dbReference>
<evidence type="ECO:0000313" key="5">
    <source>
        <dbReference type="Proteomes" id="UP001497525"/>
    </source>
</evidence>
<dbReference type="InterPro" id="IPR018203">
    <property type="entry name" value="GDP_dissociation_inhibitor"/>
</dbReference>
<comment type="similarity">
    <text evidence="1">Belongs to the Rab GDI family.</text>
</comment>
<feature type="region of interest" description="Disordered" evidence="2">
    <location>
        <begin position="231"/>
        <end position="255"/>
    </location>
</feature>
<feature type="domain" description="RAE1/2" evidence="3">
    <location>
        <begin position="481"/>
        <end position="625"/>
    </location>
</feature>
<evidence type="ECO:0000256" key="2">
    <source>
        <dbReference type="SAM" id="MobiDB-lite"/>
    </source>
</evidence>
<dbReference type="GO" id="GO:0005634">
    <property type="term" value="C:nucleus"/>
    <property type="evidence" value="ECO:0007669"/>
    <property type="project" value="TreeGrafter"/>
</dbReference>
<organism evidence="4 5">
    <name type="scientific">Calicophoron daubneyi</name>
    <name type="common">Rumen fluke</name>
    <name type="synonym">Paramphistomum daubneyi</name>
    <dbReference type="NCBI Taxonomy" id="300641"/>
    <lineage>
        <taxon>Eukaryota</taxon>
        <taxon>Metazoa</taxon>
        <taxon>Spiralia</taxon>
        <taxon>Lophotrochozoa</taxon>
        <taxon>Platyhelminthes</taxon>
        <taxon>Trematoda</taxon>
        <taxon>Digenea</taxon>
        <taxon>Plagiorchiida</taxon>
        <taxon>Pronocephalata</taxon>
        <taxon>Paramphistomoidea</taxon>
        <taxon>Paramphistomidae</taxon>
        <taxon>Calicophoron</taxon>
    </lineage>
</organism>
<reference evidence="4" key="1">
    <citation type="submission" date="2024-06" db="EMBL/GenBank/DDBJ databases">
        <authorList>
            <person name="Liu X."/>
            <person name="Lenzi L."/>
            <person name="Haldenby T S."/>
            <person name="Uol C."/>
        </authorList>
    </citation>
    <scope>NUCLEOTIDE SEQUENCE</scope>
</reference>
<name>A0AAV2TST3_CALDB</name>
<dbReference type="AlphaFoldDB" id="A0AAV2TST3"/>
<feature type="compositionally biased region" description="Polar residues" evidence="2">
    <location>
        <begin position="231"/>
        <end position="249"/>
    </location>
</feature>
<dbReference type="GO" id="GO:0005829">
    <property type="term" value="C:cytosol"/>
    <property type="evidence" value="ECO:0007669"/>
    <property type="project" value="TreeGrafter"/>
</dbReference>
<dbReference type="EMBL" id="CAXLJL010000601">
    <property type="protein sequence ID" value="CAL5139458.1"/>
    <property type="molecule type" value="Genomic_DNA"/>
</dbReference>
<dbReference type="GO" id="GO:0007264">
    <property type="term" value="P:small GTPase-mediated signal transduction"/>
    <property type="evidence" value="ECO:0007669"/>
    <property type="project" value="InterPro"/>
</dbReference>